<dbReference type="Gene3D" id="1.10.640.10">
    <property type="entry name" value="Haem peroxidase domain superfamily, animal type"/>
    <property type="match status" value="1"/>
</dbReference>
<dbReference type="InterPro" id="IPR037120">
    <property type="entry name" value="Haem_peroxidase_sf_animal"/>
</dbReference>
<dbReference type="InterPro" id="IPR010255">
    <property type="entry name" value="Haem_peroxidase_sf"/>
</dbReference>
<proteinExistence type="predicted"/>
<accession>A0ABY6K712</accession>
<evidence type="ECO:0000313" key="2">
    <source>
        <dbReference type="EMBL" id="UYV64081.1"/>
    </source>
</evidence>
<evidence type="ECO:0000313" key="3">
    <source>
        <dbReference type="Proteomes" id="UP001235939"/>
    </source>
</evidence>
<dbReference type="PANTHER" id="PTHR11475">
    <property type="entry name" value="OXIDASE/PEROXIDASE"/>
    <property type="match status" value="1"/>
</dbReference>
<dbReference type="InterPro" id="IPR019791">
    <property type="entry name" value="Haem_peroxidase_animal"/>
</dbReference>
<name>A0ABY6K712_9ARAC</name>
<dbReference type="CDD" id="cd09823">
    <property type="entry name" value="peroxinectin_like"/>
    <property type="match status" value="1"/>
</dbReference>
<protein>
    <recommendedName>
        <fullName evidence="4">Peroxidase</fullName>
    </recommendedName>
</protein>
<dbReference type="Proteomes" id="UP001235939">
    <property type="component" value="Chromosome 02"/>
</dbReference>
<keyword evidence="1" id="KW-0560">Oxidoreductase</keyword>
<keyword evidence="1" id="KW-0575">Peroxidase</keyword>
<dbReference type="PRINTS" id="PR00457">
    <property type="entry name" value="ANPEROXIDASE"/>
</dbReference>
<sequence>MNHIYQNGTCAGRLLVQRNNQVGDMLPPSANPNNDQCSFPDQNRICFRSGDTRVNQHPGITSTHVLWTRQHNRIADGLKARNPGWSDDKVFQETRRIIGAQIQMITYGEFLPATLGPDFMRIFNLRVRASGFTSYDSTTDPTLMNEFSTAAFRFGHSTINTGFSLGRNQDAPLRDFFSWPFDLLNGQMDRLFAGTARQPAQSFDRSMVNDVTDFCYRRRGNETGLDLASLNVQRGRDHGIPGYTEMLFHCFSHEVRGFSDLRFIEPRQVRLLQQVYQSVEDIDLFTGGVSETPLDGASVGPTFGCVIGLQFNHLKYGDRYYFEHRGQPGSFSQGEYSSL</sequence>
<evidence type="ECO:0008006" key="4">
    <source>
        <dbReference type="Google" id="ProtNLM"/>
    </source>
</evidence>
<keyword evidence="3" id="KW-1185">Reference proteome</keyword>
<dbReference type="PROSITE" id="PS50292">
    <property type="entry name" value="PEROXIDASE_3"/>
    <property type="match status" value="1"/>
</dbReference>
<dbReference type="SUPFAM" id="SSF48113">
    <property type="entry name" value="Heme-dependent peroxidases"/>
    <property type="match status" value="1"/>
</dbReference>
<dbReference type="EMBL" id="CP092864">
    <property type="protein sequence ID" value="UYV64081.1"/>
    <property type="molecule type" value="Genomic_DNA"/>
</dbReference>
<dbReference type="PANTHER" id="PTHR11475:SF143">
    <property type="entry name" value="PUTATIVE-RELATED"/>
    <property type="match status" value="1"/>
</dbReference>
<evidence type="ECO:0000256" key="1">
    <source>
        <dbReference type="ARBA" id="ARBA00022559"/>
    </source>
</evidence>
<reference evidence="2 3" key="1">
    <citation type="submission" date="2022-01" db="EMBL/GenBank/DDBJ databases">
        <title>A chromosomal length assembly of Cordylochernes scorpioides.</title>
        <authorList>
            <person name="Zeh D."/>
            <person name="Zeh J."/>
        </authorList>
    </citation>
    <scope>NUCLEOTIDE SEQUENCE [LARGE SCALE GENOMIC DNA]</scope>
    <source>
        <strain evidence="2">IN4F17</strain>
        <tissue evidence="2">Whole Body</tissue>
    </source>
</reference>
<dbReference type="Pfam" id="PF03098">
    <property type="entry name" value="An_peroxidase"/>
    <property type="match status" value="1"/>
</dbReference>
<gene>
    <name evidence="2" type="ORF">LAZ67_2006516</name>
</gene>
<organism evidence="2 3">
    <name type="scientific">Cordylochernes scorpioides</name>
    <dbReference type="NCBI Taxonomy" id="51811"/>
    <lineage>
        <taxon>Eukaryota</taxon>
        <taxon>Metazoa</taxon>
        <taxon>Ecdysozoa</taxon>
        <taxon>Arthropoda</taxon>
        <taxon>Chelicerata</taxon>
        <taxon>Arachnida</taxon>
        <taxon>Pseudoscorpiones</taxon>
        <taxon>Cheliferoidea</taxon>
        <taxon>Chernetidae</taxon>
        <taxon>Cordylochernes</taxon>
    </lineage>
</organism>